<dbReference type="EMBL" id="RBVV01000026">
    <property type="protein sequence ID" value="RNJ58485.1"/>
    <property type="molecule type" value="Genomic_DNA"/>
</dbReference>
<dbReference type="AlphaFoldDB" id="A0A3M9YE99"/>
<dbReference type="Pfam" id="PF01425">
    <property type="entry name" value="Amidase"/>
    <property type="match status" value="1"/>
</dbReference>
<proteinExistence type="predicted"/>
<dbReference type="SUPFAM" id="SSF75304">
    <property type="entry name" value="Amidase signature (AS) enzymes"/>
    <property type="match status" value="1"/>
</dbReference>
<dbReference type="Gene3D" id="3.90.1300.10">
    <property type="entry name" value="Amidase signature (AS) domain"/>
    <property type="match status" value="1"/>
</dbReference>
<feature type="region of interest" description="Disordered" evidence="2">
    <location>
        <begin position="642"/>
        <end position="664"/>
    </location>
</feature>
<feature type="region of interest" description="Disordered" evidence="2">
    <location>
        <begin position="530"/>
        <end position="556"/>
    </location>
</feature>
<protein>
    <recommendedName>
        <fullName evidence="3">Amidase domain-containing protein</fullName>
    </recommendedName>
</protein>
<keyword evidence="5" id="KW-1185">Reference proteome</keyword>
<evidence type="ECO:0000256" key="1">
    <source>
        <dbReference type="ARBA" id="ARBA00023242"/>
    </source>
</evidence>
<dbReference type="InterPro" id="IPR036928">
    <property type="entry name" value="AS_sf"/>
</dbReference>
<gene>
    <name evidence="4" type="ORF">D7B24_004567</name>
</gene>
<organism evidence="4 5">
    <name type="scientific">Verticillium nonalfalfae</name>
    <dbReference type="NCBI Taxonomy" id="1051616"/>
    <lineage>
        <taxon>Eukaryota</taxon>
        <taxon>Fungi</taxon>
        <taxon>Dikarya</taxon>
        <taxon>Ascomycota</taxon>
        <taxon>Pezizomycotina</taxon>
        <taxon>Sordariomycetes</taxon>
        <taxon>Hypocreomycetidae</taxon>
        <taxon>Glomerellales</taxon>
        <taxon>Plectosphaerellaceae</taxon>
        <taxon>Verticillium</taxon>
    </lineage>
</organism>
<accession>A0A3M9YE99</accession>
<dbReference type="STRING" id="1051616.A0A3M9YE99"/>
<feature type="compositionally biased region" description="Low complexity" evidence="2">
    <location>
        <begin position="537"/>
        <end position="548"/>
    </location>
</feature>
<dbReference type="Proteomes" id="UP000267145">
    <property type="component" value="Unassembled WGS sequence"/>
</dbReference>
<dbReference type="InterPro" id="IPR021858">
    <property type="entry name" value="Fun_TF"/>
</dbReference>
<dbReference type="GeneID" id="39608256"/>
<evidence type="ECO:0000313" key="4">
    <source>
        <dbReference type="EMBL" id="RNJ58485.1"/>
    </source>
</evidence>
<feature type="domain" description="Amidase" evidence="3">
    <location>
        <begin position="29"/>
        <end position="200"/>
    </location>
</feature>
<evidence type="ECO:0000259" key="3">
    <source>
        <dbReference type="Pfam" id="PF01425"/>
    </source>
</evidence>
<keyword evidence="1" id="KW-0539">Nucleus</keyword>
<evidence type="ECO:0000313" key="5">
    <source>
        <dbReference type="Proteomes" id="UP000267145"/>
    </source>
</evidence>
<comment type="caution">
    <text evidence="4">The sequence shown here is derived from an EMBL/GenBank/DDBJ whole genome shotgun (WGS) entry which is preliminary data.</text>
</comment>
<dbReference type="RefSeq" id="XP_028496643.1">
    <property type="nucleotide sequence ID" value="XM_028638735.1"/>
</dbReference>
<reference evidence="4 5" key="1">
    <citation type="submission" date="2018-10" db="EMBL/GenBank/DDBJ databases">
        <title>Genome sequence of Verticillium nonalfalfae VnAa140.</title>
        <authorList>
            <person name="Stajich J.E."/>
            <person name="Kasson M.T."/>
        </authorList>
    </citation>
    <scope>NUCLEOTIDE SEQUENCE [LARGE SCALE GENOMIC DNA]</scope>
    <source>
        <strain evidence="4 5">VnAa140</strain>
    </source>
</reference>
<evidence type="ECO:0000256" key="2">
    <source>
        <dbReference type="SAM" id="MobiDB-lite"/>
    </source>
</evidence>
<dbReference type="PANTHER" id="PTHR42678">
    <property type="entry name" value="AMIDASE"/>
    <property type="match status" value="1"/>
</dbReference>
<dbReference type="PANTHER" id="PTHR42678:SF11">
    <property type="entry name" value="AMIDASE FAMILY PROTEIN"/>
    <property type="match status" value="1"/>
</dbReference>
<sequence length="1118" mass="122087">MNVSNINIADASIAQLLGALASRNTTSVELTTLFLHRIGRFDFRGPHLNSICVLNPDVLAEAQASDEYRASGKPPRPLEGIPFTVKDSYCTKGLAVAAASPAFSGLIATSDAAIVASLRMAGAILLGRTNMPPMADGGSQRGYFGRTESPYNQEYMCTSYASGSSSGSGVATAAGFAPIGLGSETVSSGRAPASINGIVGGTLLPGGLSLAGDMLAVLDVIMTDEATSDGDFWRTQETIQIPKSSEIRPKSFFSLMDPTALKGKRLAVPRWYIGKGTTSAGDAPAFADSIRALWLQAKKDLETLGASIVETDFPLVENYTKQHFPGQAAHVPGMPEGWIDIERCQMIALGWDNFLRTNDAPNCKTLATVDHKKIRPFYAPLDDPRKHTEAQNHVRYADMIEYIRHRPESIHDLPGCAEALRSLEAARKRDLDSWLDEHGCDAIVFPTNGDVPRADAEEVLSSMQHALRDGVKYSNGTRALKHMGVPAITVPMGIMADKQMPVGLTFAGRAYTDVDLLRYAYAFETATRHRRSPPLTPSLSSDSLASSLRSEHPPSHAQAANLTVNVVSVNAEAIGDIEHVQSAHAQCAPDRERAVGRVACDTSNAMQRRQPVRNAAPGMSFVMGMASAHHGWMAAAAQTRSLETANERSATADGPLSQAETGEEDTTLQKEASAITPHFLLPDDPLSVDFPFSDDLAAFLGPVPESEDSTRKHFAPSYEESELLMYYLDRIFPMQYTHYSNRKWGRGWLFWLLNKNGPLYKAALSLAALHKHSLMCAVNEDLRHNDVLLEYHTSALRGLQDFIGQPQGYAIFKDDEDFIEVIACGSALISFEVFRGGKGDWQPHLQATTAIMKTMNLSRLVSHASGWIESLVSSSARERRGIDAALSFHAPVLLWMDLLACASTGNVPYLPYETWLQMEGFDMTKIMGCQNWVMKAVGDLAVLEERKVSLEGQTEDALMVWMGRARKIGDELEAGMEGLDLRDEANNPASHVTRIFATAALVQLYATRASLALSEPAEGQRTVARVIGEIRRMPRATLSIRQLTWPICVAGSMAAPHQQAFFEDLVSEVLVESDASFGNCKTVNEIIQQCWDHRNLHPGQHWDWRRAMADMGICALLI</sequence>
<dbReference type="InterPro" id="IPR023631">
    <property type="entry name" value="Amidase_dom"/>
</dbReference>
<name>A0A3M9YE99_9PEZI</name>
<dbReference type="Pfam" id="PF11951">
    <property type="entry name" value="Fungal_trans_2"/>
    <property type="match status" value="1"/>
</dbReference>